<gene>
    <name evidence="3" type="ORF">DCAR_011573</name>
</gene>
<accession>A0A161Y105</accession>
<proteinExistence type="predicted"/>
<dbReference type="GO" id="GO:0005634">
    <property type="term" value="C:nucleus"/>
    <property type="evidence" value="ECO:0007669"/>
    <property type="project" value="InterPro"/>
</dbReference>
<evidence type="ECO:0000313" key="3">
    <source>
        <dbReference type="EMBL" id="KZN02817.1"/>
    </source>
</evidence>
<feature type="domain" description="K-box" evidence="2">
    <location>
        <begin position="26"/>
        <end position="115"/>
    </location>
</feature>
<protein>
    <recommendedName>
        <fullName evidence="2">K-box domain-containing protein</fullName>
    </recommendedName>
</protein>
<dbReference type="PROSITE" id="PS51297">
    <property type="entry name" value="K_BOX"/>
    <property type="match status" value="1"/>
</dbReference>
<comment type="caution">
    <text evidence="3">The sequence shown here is derived from an EMBL/GenBank/DDBJ whole genome shotgun (WGS) entry which is preliminary data.</text>
</comment>
<dbReference type="InterPro" id="IPR002487">
    <property type="entry name" value="TF_Kbox"/>
</dbReference>
<feature type="region of interest" description="Disordered" evidence="1">
    <location>
        <begin position="94"/>
        <end position="125"/>
    </location>
</feature>
<dbReference type="Pfam" id="PF01486">
    <property type="entry name" value="K-box"/>
    <property type="match status" value="1"/>
</dbReference>
<reference evidence="3" key="1">
    <citation type="journal article" date="2016" name="Nat. Genet.">
        <title>A high-quality carrot genome assembly provides new insights into carotenoid accumulation and asterid genome evolution.</title>
        <authorList>
            <person name="Iorizzo M."/>
            <person name="Ellison S."/>
            <person name="Senalik D."/>
            <person name="Zeng P."/>
            <person name="Satapoomin P."/>
            <person name="Huang J."/>
            <person name="Bowman M."/>
            <person name="Iovene M."/>
            <person name="Sanseverino W."/>
            <person name="Cavagnaro P."/>
            <person name="Yildiz M."/>
            <person name="Macko-Podgorni A."/>
            <person name="Moranska E."/>
            <person name="Grzebelus E."/>
            <person name="Grzebelus D."/>
            <person name="Ashrafi H."/>
            <person name="Zheng Z."/>
            <person name="Cheng S."/>
            <person name="Spooner D."/>
            <person name="Van Deynze A."/>
            <person name="Simon P."/>
        </authorList>
    </citation>
    <scope>NUCLEOTIDE SEQUENCE [LARGE SCALE GENOMIC DNA]</scope>
    <source>
        <tissue evidence="3">Leaf</tissue>
    </source>
</reference>
<evidence type="ECO:0000259" key="2">
    <source>
        <dbReference type="PROSITE" id="PS51297"/>
    </source>
</evidence>
<dbReference type="Gramene" id="KZN02817">
    <property type="protein sequence ID" value="KZN02817"/>
    <property type="gene ID" value="DCAR_011573"/>
</dbReference>
<dbReference type="STRING" id="79200.A0A161Y105"/>
<dbReference type="AlphaFoldDB" id="A0A161Y105"/>
<organism evidence="3">
    <name type="scientific">Daucus carota subsp. sativus</name>
    <name type="common">Carrot</name>
    <dbReference type="NCBI Taxonomy" id="79200"/>
    <lineage>
        <taxon>Eukaryota</taxon>
        <taxon>Viridiplantae</taxon>
        <taxon>Streptophyta</taxon>
        <taxon>Embryophyta</taxon>
        <taxon>Tracheophyta</taxon>
        <taxon>Spermatophyta</taxon>
        <taxon>Magnoliopsida</taxon>
        <taxon>eudicotyledons</taxon>
        <taxon>Gunneridae</taxon>
        <taxon>Pentapetalae</taxon>
        <taxon>asterids</taxon>
        <taxon>campanulids</taxon>
        <taxon>Apiales</taxon>
        <taxon>Apiaceae</taxon>
        <taxon>Apioideae</taxon>
        <taxon>Scandiceae</taxon>
        <taxon>Daucinae</taxon>
        <taxon>Daucus</taxon>
        <taxon>Daucus sect. Daucus</taxon>
    </lineage>
</organism>
<dbReference type="EMBL" id="LNRQ01000003">
    <property type="protein sequence ID" value="KZN02817.1"/>
    <property type="molecule type" value="Genomic_DNA"/>
</dbReference>
<sequence>MERILERYERYAYAERQLVATDIETQGSWNLEHAKLQARIEVLQKNERHYMGEDLDSLSLKELHNLEHQLDSALKQIRSRKDKNLQEHNNLLLKKANGKEKEIYQPPPVEQQNDGNSSTALPNQLHSVNIGLAQVE</sequence>
<evidence type="ECO:0000256" key="1">
    <source>
        <dbReference type="SAM" id="MobiDB-lite"/>
    </source>
</evidence>
<name>A0A161Y105_DAUCS</name>
<feature type="compositionally biased region" description="Polar residues" evidence="1">
    <location>
        <begin position="110"/>
        <end position="125"/>
    </location>
</feature>
<dbReference type="GO" id="GO:0003700">
    <property type="term" value="F:DNA-binding transcription factor activity"/>
    <property type="evidence" value="ECO:0007669"/>
    <property type="project" value="InterPro"/>
</dbReference>